<reference evidence="1 2" key="1">
    <citation type="submission" date="2021-09" db="EMBL/GenBank/DDBJ databases">
        <title>Genome sequencing and assembly of Chryseobacterium sp. RG1.</title>
        <authorList>
            <person name="Chhetri G."/>
        </authorList>
    </citation>
    <scope>NUCLEOTIDE SEQUENCE [LARGE SCALE GENOMIC DNA]</scope>
    <source>
        <strain evidence="1 2">RG1</strain>
    </source>
</reference>
<sequence>MSDIGKIIRVNALPPLDERENNVIYQVAAPGAATYTDYAIDANGDLKTQSGNNGIPLTGTDIDTPVTGDIQSTKDVLFNPTSDRPARLKHFPAPIYSVSFGDMNPATTAIRSNGFGIGALKNQTTGGYNNAFGVESLYNLTIGQGNNAFGDNALYNVTTGERNTGIGNYVASSLTIGTENTAIGTYAGTESISGNYNTFIGANSARALYTGYKNVMVGYGAGYNRDTNLNTVIGYKAGFFTAGTAGHDRNILIGAFSGQDMAGQNSIIIGNGAGHNDTNSNKLIIHNSRLTGYNNATEGNYLDNNEGKYEYGLITGDFYNRLVTLNTNSFVVRQAGNESTAIIITPNAGAGITSAIQHTPTDNKDFIQKKYVDDKWQEFTLSDPTTDIAPVALHVDITNIIAGSDAIANVTTALRPMQRFTLINYGDGMLQFQVSGASIGGSIAPYTKREYIVTKNGTGLISSDQGLTIYN</sequence>
<proteinExistence type="predicted"/>
<evidence type="ECO:0008006" key="3">
    <source>
        <dbReference type="Google" id="ProtNLM"/>
    </source>
</evidence>
<dbReference type="Proteomes" id="UP000618240">
    <property type="component" value="Unassembled WGS sequence"/>
</dbReference>
<accession>A0ABS7ZYY6</accession>
<evidence type="ECO:0000313" key="1">
    <source>
        <dbReference type="EMBL" id="MCA6066943.1"/>
    </source>
</evidence>
<protein>
    <recommendedName>
        <fullName evidence="3">Head domain of trimeric autotransporter adhesin</fullName>
    </recommendedName>
</protein>
<keyword evidence="2" id="KW-1185">Reference proteome</keyword>
<name>A0ABS7ZYY6_9FLAO</name>
<dbReference type="EMBL" id="JAERSE020000002">
    <property type="protein sequence ID" value="MCA6066943.1"/>
    <property type="molecule type" value="Genomic_DNA"/>
</dbReference>
<gene>
    <name evidence="1" type="ORF">JI747_007125</name>
</gene>
<evidence type="ECO:0000313" key="2">
    <source>
        <dbReference type="Proteomes" id="UP000618240"/>
    </source>
</evidence>
<organism evidence="1 2">
    <name type="scientific">Chryseobacterium tagetis</name>
    <dbReference type="NCBI Taxonomy" id="2801334"/>
    <lineage>
        <taxon>Bacteria</taxon>
        <taxon>Pseudomonadati</taxon>
        <taxon>Bacteroidota</taxon>
        <taxon>Flavobacteriia</taxon>
        <taxon>Flavobacteriales</taxon>
        <taxon>Weeksellaceae</taxon>
        <taxon>Chryseobacterium group</taxon>
        <taxon>Chryseobacterium</taxon>
    </lineage>
</organism>
<dbReference type="RefSeq" id="WP_225687252.1">
    <property type="nucleotide sequence ID" value="NZ_JAERSE020000002.1"/>
</dbReference>
<comment type="caution">
    <text evidence="1">The sequence shown here is derived from an EMBL/GenBank/DDBJ whole genome shotgun (WGS) entry which is preliminary data.</text>
</comment>